<dbReference type="EMBL" id="LT550481">
    <property type="protein sequence ID" value="SAL95973.1"/>
    <property type="molecule type" value="Genomic_DNA"/>
</dbReference>
<reference evidence="1" key="1">
    <citation type="submission" date="2016-04" db="EMBL/GenBank/DDBJ databases">
        <authorList>
            <person name="Evans L.H."/>
            <person name="Alamgir A."/>
            <person name="Owens N."/>
            <person name="Weber N.D."/>
            <person name="Virtaneva K."/>
            <person name="Barbian K."/>
            <person name="Babar A."/>
            <person name="Rosenke K."/>
        </authorList>
    </citation>
    <scope>NUCLEOTIDE SEQUENCE [LARGE SCALE GENOMIC DNA]</scope>
    <source>
        <strain evidence="1">CBS 101.48</strain>
    </source>
</reference>
<protein>
    <submittedName>
        <fullName evidence="1">Uncharacterized protein</fullName>
    </submittedName>
</protein>
<sequence>MERLAGKAVYLYYAFFTNTTLAHSSVISKIISSKPEHPTTFTAIPPAKRIEIEEDDVNDGHDHASLFHLISGSTLSHHPKAKDYMEMDETIGTLMNTDWTRRHWMRVVCARALEGLILMNGTEGLLVNCAEVYCRQPTLDAHHERTFAKRNQPLYSTLPTYGTKYPDVQLFAVNNDNSKKLELGTKTMNALFTSTVRLDKNSSVAIGPSSLNDLDVSTSTTIFVRKGFMLWYQNLIAGGFKNLVVQSLYSFDELSQLQQVRSKFNKASTYRLARSSSFLTNDICHRPATIWTLADQDSNTPNDSDGKNASLLFQALAMAVWDDANDAKVDGKVVTQLMRKSKKGGKVWELLNAIDISMLLETSKTMSIIGNDDLNRILVSLADLLSPYILKSNIKITSAINQRLLQ</sequence>
<dbReference type="OrthoDB" id="2219666at2759"/>
<keyword evidence="2" id="KW-1185">Reference proteome</keyword>
<dbReference type="Proteomes" id="UP000078561">
    <property type="component" value="Unassembled WGS sequence"/>
</dbReference>
<dbReference type="InParanoid" id="A0A163IXQ6"/>
<dbReference type="OMA" id="HIRICLL"/>
<evidence type="ECO:0000313" key="1">
    <source>
        <dbReference type="EMBL" id="SAL95973.1"/>
    </source>
</evidence>
<proteinExistence type="predicted"/>
<dbReference type="STRING" id="4829.A0A163IXQ6"/>
<organism evidence="1">
    <name type="scientific">Absidia glauca</name>
    <name type="common">Pin mould</name>
    <dbReference type="NCBI Taxonomy" id="4829"/>
    <lineage>
        <taxon>Eukaryota</taxon>
        <taxon>Fungi</taxon>
        <taxon>Fungi incertae sedis</taxon>
        <taxon>Mucoromycota</taxon>
        <taxon>Mucoromycotina</taxon>
        <taxon>Mucoromycetes</taxon>
        <taxon>Mucorales</taxon>
        <taxon>Cunninghamellaceae</taxon>
        <taxon>Absidia</taxon>
    </lineage>
</organism>
<dbReference type="AlphaFoldDB" id="A0A163IXQ6"/>
<evidence type="ECO:0000313" key="2">
    <source>
        <dbReference type="Proteomes" id="UP000078561"/>
    </source>
</evidence>
<accession>A0A163IXQ6</accession>
<name>A0A163IXQ6_ABSGL</name>
<gene>
    <name evidence="1" type="primary">ABSGL_01314.1 scaffold 1223</name>
</gene>